<evidence type="ECO:0000256" key="1">
    <source>
        <dbReference type="SAM" id="Phobius"/>
    </source>
</evidence>
<sequence length="66" mass="7243">MLNHIKSVVYGFSLFPWLIGFVVVGKSVSLGAVFLDTYSLALENRRIASINFQVSARLGRLAQSAI</sequence>
<proteinExistence type="predicted"/>
<name>A0AAN1PNE3_VIBVL</name>
<gene>
    <name evidence="2" type="ORF">FORC53_1434</name>
</gene>
<evidence type="ECO:0000313" key="3">
    <source>
        <dbReference type="Proteomes" id="UP000263418"/>
    </source>
</evidence>
<keyword evidence="1" id="KW-0812">Transmembrane</keyword>
<reference evidence="2 3" key="1">
    <citation type="submission" date="2017-01" db="EMBL/GenBank/DDBJ databases">
        <title>Complete Genome Sequence of Vibrio vulnificus FORC_053.</title>
        <authorList>
            <consortium name="Food-borne Pathogen Omics Research Center"/>
            <person name="Chung H.Y."/>
            <person name="Na E.J."/>
            <person name="Song J.S."/>
            <person name="Kim H."/>
            <person name="Lee J.-H."/>
            <person name="Ryu S."/>
            <person name="Choi S.H."/>
        </authorList>
    </citation>
    <scope>NUCLEOTIDE SEQUENCE [LARGE SCALE GENOMIC DNA]</scope>
    <source>
        <strain evidence="2 3">FORC_053</strain>
    </source>
</reference>
<dbReference type="EMBL" id="CP019290">
    <property type="protein sequence ID" value="AXX59773.1"/>
    <property type="molecule type" value="Genomic_DNA"/>
</dbReference>
<feature type="transmembrane region" description="Helical" evidence="1">
    <location>
        <begin position="14"/>
        <end position="35"/>
    </location>
</feature>
<evidence type="ECO:0000313" key="2">
    <source>
        <dbReference type="EMBL" id="AXX59773.1"/>
    </source>
</evidence>
<dbReference type="Proteomes" id="UP000263418">
    <property type="component" value="Chromosome 1"/>
</dbReference>
<keyword evidence="1" id="KW-0472">Membrane</keyword>
<dbReference type="AlphaFoldDB" id="A0AAN1PNE3"/>
<organism evidence="2 3">
    <name type="scientific">Vibrio vulnificus</name>
    <dbReference type="NCBI Taxonomy" id="672"/>
    <lineage>
        <taxon>Bacteria</taxon>
        <taxon>Pseudomonadati</taxon>
        <taxon>Pseudomonadota</taxon>
        <taxon>Gammaproteobacteria</taxon>
        <taxon>Vibrionales</taxon>
        <taxon>Vibrionaceae</taxon>
        <taxon>Vibrio</taxon>
    </lineage>
</organism>
<protein>
    <submittedName>
        <fullName evidence="2">Uncharacterized protein</fullName>
    </submittedName>
</protein>
<keyword evidence="1" id="KW-1133">Transmembrane helix</keyword>
<accession>A0AAN1PNE3</accession>